<keyword evidence="13" id="KW-1185">Reference proteome</keyword>
<evidence type="ECO:0000256" key="9">
    <source>
        <dbReference type="SAM" id="MobiDB-lite"/>
    </source>
</evidence>
<keyword evidence="8" id="KW-0472">Membrane</keyword>
<evidence type="ECO:0000256" key="2">
    <source>
        <dbReference type="ARBA" id="ARBA00004496"/>
    </source>
</evidence>
<evidence type="ECO:0000256" key="8">
    <source>
        <dbReference type="ARBA" id="ARBA00023136"/>
    </source>
</evidence>
<keyword evidence="7" id="KW-0653">Protein transport</keyword>
<dbReference type="GO" id="GO:0005771">
    <property type="term" value="C:multivesicular body"/>
    <property type="evidence" value="ECO:0007669"/>
    <property type="project" value="TreeGrafter"/>
</dbReference>
<evidence type="ECO:0000259" key="11">
    <source>
        <dbReference type="Pfam" id="PF18097"/>
    </source>
</evidence>
<evidence type="ECO:0000256" key="6">
    <source>
        <dbReference type="ARBA" id="ARBA00022753"/>
    </source>
</evidence>
<dbReference type="GO" id="GO:0015031">
    <property type="term" value="P:protein transport"/>
    <property type="evidence" value="ECO:0007669"/>
    <property type="project" value="UniProtKB-KW"/>
</dbReference>
<feature type="compositionally biased region" description="Polar residues" evidence="9">
    <location>
        <begin position="160"/>
        <end position="171"/>
    </location>
</feature>
<accession>A0A0L0GD47</accession>
<evidence type="ECO:0000256" key="3">
    <source>
        <dbReference type="ARBA" id="ARBA00007895"/>
    </source>
</evidence>
<dbReference type="EMBL" id="KQ241665">
    <property type="protein sequence ID" value="KNC86158.1"/>
    <property type="molecule type" value="Genomic_DNA"/>
</dbReference>
<feature type="region of interest" description="Disordered" evidence="9">
    <location>
        <begin position="123"/>
        <end position="210"/>
    </location>
</feature>
<dbReference type="InterPro" id="IPR044538">
    <property type="entry name" value="Vta1-like"/>
</dbReference>
<dbReference type="AlphaFoldDB" id="A0A0L0GD47"/>
<organism evidence="12 13">
    <name type="scientific">Sphaeroforma arctica JP610</name>
    <dbReference type="NCBI Taxonomy" id="667725"/>
    <lineage>
        <taxon>Eukaryota</taxon>
        <taxon>Ichthyosporea</taxon>
        <taxon>Ichthyophonida</taxon>
        <taxon>Sphaeroforma</taxon>
    </lineage>
</organism>
<keyword evidence="6" id="KW-0967">Endosome</keyword>
<feature type="domain" description="Vta1/callose synthase N-terminal" evidence="10">
    <location>
        <begin position="4"/>
        <end position="92"/>
    </location>
</feature>
<keyword evidence="5" id="KW-0963">Cytoplasm</keyword>
<dbReference type="Gene3D" id="1.20.5.420">
    <property type="entry name" value="Immunoglobulin FC, subunit C"/>
    <property type="match status" value="1"/>
</dbReference>
<dbReference type="OrthoDB" id="391137at2759"/>
<dbReference type="eggNOG" id="KOG0917">
    <property type="taxonomic scope" value="Eukaryota"/>
</dbReference>
<evidence type="ECO:0000313" key="12">
    <source>
        <dbReference type="EMBL" id="KNC86158.1"/>
    </source>
</evidence>
<name>A0A0L0GD47_9EUKA</name>
<evidence type="ECO:0000256" key="1">
    <source>
        <dbReference type="ARBA" id="ARBA00004481"/>
    </source>
</evidence>
<dbReference type="InterPro" id="IPR023175">
    <property type="entry name" value="Vta1/CALS_N_sf"/>
</dbReference>
<comment type="subcellular location">
    <subcellularLocation>
        <location evidence="2">Cytoplasm</location>
    </subcellularLocation>
    <subcellularLocation>
        <location evidence="1">Endosome membrane</location>
        <topology evidence="1">Peripheral membrane protein</topology>
    </subcellularLocation>
</comment>
<dbReference type="Pfam" id="PF18097">
    <property type="entry name" value="Vta1_C"/>
    <property type="match status" value="1"/>
</dbReference>
<dbReference type="InterPro" id="IPR039431">
    <property type="entry name" value="Vta1/CALS_N"/>
</dbReference>
<dbReference type="STRING" id="667725.A0A0L0GD47"/>
<keyword evidence="4" id="KW-0813">Transport</keyword>
<dbReference type="PANTHER" id="PTHR46009:SF1">
    <property type="entry name" value="VACUOLAR PROTEIN SORTING-ASSOCIATED PROTEIN VTA1 HOMOLOG"/>
    <property type="match status" value="1"/>
</dbReference>
<dbReference type="GeneID" id="25902188"/>
<sequence>MRLQEKSNLKGIKEISDQDVGKAHFERITLNLFDEADVEDRSGLSTKATVKKFLVAGNLLEAMATFGPLSESIDEKRLYCKSKMVEMLKALKAGLPLSTGPPADGQSIDLTQPDHMQVDAPSINTKQTRQDEFGLPGPPPPEDDTPMNTHPGSLPPPPNTNDRATSPSSGLPQIPNHIPPSVKPGPSVTRSSKPKGFAGPPGTAKDVEDVSAEDMKRVNKLCRFCMSALMYDDVETAVSNLQEALALLTE</sequence>
<evidence type="ECO:0000259" key="10">
    <source>
        <dbReference type="Pfam" id="PF04652"/>
    </source>
</evidence>
<dbReference type="Proteomes" id="UP000054560">
    <property type="component" value="Unassembled WGS sequence"/>
</dbReference>
<comment type="similarity">
    <text evidence="3">Belongs to the VTA1 family.</text>
</comment>
<dbReference type="Pfam" id="PF04652">
    <property type="entry name" value="Vta1"/>
    <property type="match status" value="1"/>
</dbReference>
<evidence type="ECO:0008006" key="14">
    <source>
        <dbReference type="Google" id="ProtNLM"/>
    </source>
</evidence>
<dbReference type="InterPro" id="IPR041212">
    <property type="entry name" value="Vta1_C"/>
</dbReference>
<gene>
    <name evidence="12" type="ORF">SARC_01684</name>
</gene>
<dbReference type="GO" id="GO:0010008">
    <property type="term" value="C:endosome membrane"/>
    <property type="evidence" value="ECO:0007669"/>
    <property type="project" value="UniProtKB-SubCell"/>
</dbReference>
<dbReference type="GO" id="GO:0032511">
    <property type="term" value="P:late endosome to vacuole transport via multivesicular body sorting pathway"/>
    <property type="evidence" value="ECO:0007669"/>
    <property type="project" value="InterPro"/>
</dbReference>
<dbReference type="Gene3D" id="1.25.40.270">
    <property type="entry name" value="Vacuolar protein sorting-associated protein vta1"/>
    <property type="match status" value="1"/>
</dbReference>
<dbReference type="PANTHER" id="PTHR46009">
    <property type="entry name" value="VACUOLAR PROTEIN SORTING-ASSOCIATED PROTEIN VTA1 HOMOLOG"/>
    <property type="match status" value="1"/>
</dbReference>
<evidence type="ECO:0000256" key="7">
    <source>
        <dbReference type="ARBA" id="ARBA00022927"/>
    </source>
</evidence>
<proteinExistence type="inferred from homology"/>
<evidence type="ECO:0000256" key="4">
    <source>
        <dbReference type="ARBA" id="ARBA00022448"/>
    </source>
</evidence>
<evidence type="ECO:0000313" key="13">
    <source>
        <dbReference type="Proteomes" id="UP000054560"/>
    </source>
</evidence>
<feature type="domain" description="Vta1 C-terminal" evidence="11">
    <location>
        <begin position="213"/>
        <end position="249"/>
    </location>
</feature>
<reference evidence="12 13" key="1">
    <citation type="submission" date="2011-02" db="EMBL/GenBank/DDBJ databases">
        <title>The Genome Sequence of Sphaeroforma arctica JP610.</title>
        <authorList>
            <consortium name="The Broad Institute Genome Sequencing Platform"/>
            <person name="Russ C."/>
            <person name="Cuomo C."/>
            <person name="Young S.K."/>
            <person name="Zeng Q."/>
            <person name="Gargeya S."/>
            <person name="Alvarado L."/>
            <person name="Berlin A."/>
            <person name="Chapman S.B."/>
            <person name="Chen Z."/>
            <person name="Freedman E."/>
            <person name="Gellesch M."/>
            <person name="Goldberg J."/>
            <person name="Griggs A."/>
            <person name="Gujja S."/>
            <person name="Heilman E."/>
            <person name="Heiman D."/>
            <person name="Howarth C."/>
            <person name="Mehta T."/>
            <person name="Neiman D."/>
            <person name="Pearson M."/>
            <person name="Roberts A."/>
            <person name="Saif S."/>
            <person name="Shea T."/>
            <person name="Shenoy N."/>
            <person name="Sisk P."/>
            <person name="Stolte C."/>
            <person name="Sykes S."/>
            <person name="White J."/>
            <person name="Yandava C."/>
            <person name="Burger G."/>
            <person name="Gray M.W."/>
            <person name="Holland P.W.H."/>
            <person name="King N."/>
            <person name="Lang F.B.F."/>
            <person name="Roger A.J."/>
            <person name="Ruiz-Trillo I."/>
            <person name="Haas B."/>
            <person name="Nusbaum C."/>
            <person name="Birren B."/>
        </authorList>
    </citation>
    <scope>NUCLEOTIDE SEQUENCE [LARGE SCALE GENOMIC DNA]</scope>
    <source>
        <strain evidence="12 13">JP610</strain>
    </source>
</reference>
<dbReference type="RefSeq" id="XP_014160060.1">
    <property type="nucleotide sequence ID" value="XM_014304585.1"/>
</dbReference>
<protein>
    <recommendedName>
        <fullName evidence="14">Vta1 C-terminal domain-containing protein</fullName>
    </recommendedName>
</protein>
<evidence type="ECO:0000256" key="5">
    <source>
        <dbReference type="ARBA" id="ARBA00022490"/>
    </source>
</evidence>